<evidence type="ECO:0000256" key="9">
    <source>
        <dbReference type="ARBA" id="ARBA00023136"/>
    </source>
</evidence>
<keyword evidence="9 10" id="KW-0472">Membrane</keyword>
<organism evidence="11 12">
    <name type="scientific">Solibaculum mannosilyticum</name>
    <dbReference type="NCBI Taxonomy" id="2780922"/>
    <lineage>
        <taxon>Bacteria</taxon>
        <taxon>Bacillati</taxon>
        <taxon>Bacillota</taxon>
        <taxon>Clostridia</taxon>
        <taxon>Eubacteriales</taxon>
        <taxon>Oscillospiraceae</taxon>
        <taxon>Solibaculum</taxon>
    </lineage>
</organism>
<dbReference type="GO" id="GO:0015450">
    <property type="term" value="F:protein-transporting ATPase activity"/>
    <property type="evidence" value="ECO:0007669"/>
    <property type="project" value="UniProtKB-UniRule"/>
</dbReference>
<keyword evidence="12" id="KW-1185">Reference proteome</keyword>
<feature type="transmembrane region" description="Helical" evidence="10">
    <location>
        <begin position="63"/>
        <end position="82"/>
    </location>
</feature>
<keyword evidence="7 10" id="KW-1133">Transmembrane helix</keyword>
<evidence type="ECO:0000256" key="6">
    <source>
        <dbReference type="ARBA" id="ARBA00022927"/>
    </source>
</evidence>
<gene>
    <name evidence="11" type="ORF">C12CBH8_15110</name>
</gene>
<name>A0A7I8D511_9FIRM</name>
<evidence type="ECO:0000256" key="7">
    <source>
        <dbReference type="ARBA" id="ARBA00022989"/>
    </source>
</evidence>
<keyword evidence="3 10" id="KW-0813">Transport</keyword>
<sequence>MSGLDIALGIVLMIFAIAIIAVVLLQESRQAGLSGVIAGGADSFLSKNKARTADAILARITKFIAIAFFVLVIVTNVLLAVLG</sequence>
<evidence type="ECO:0000256" key="8">
    <source>
        <dbReference type="ARBA" id="ARBA00023010"/>
    </source>
</evidence>
<dbReference type="GO" id="GO:0043952">
    <property type="term" value="P:protein transport by the Sec complex"/>
    <property type="evidence" value="ECO:0007669"/>
    <property type="project" value="TreeGrafter"/>
</dbReference>
<dbReference type="PANTHER" id="PTHR34182:SF1">
    <property type="entry name" value="PROTEIN-EXPORT MEMBRANE PROTEIN SECG"/>
    <property type="match status" value="1"/>
</dbReference>
<comment type="subcellular location">
    <subcellularLocation>
        <location evidence="1 10">Cell membrane</location>
        <topology evidence="1 10">Multi-pass membrane protein</topology>
    </subcellularLocation>
</comment>
<protein>
    <recommendedName>
        <fullName evidence="10">Protein-export membrane protein SecG</fullName>
    </recommendedName>
</protein>
<dbReference type="EMBL" id="AP023321">
    <property type="protein sequence ID" value="BCI60872.1"/>
    <property type="molecule type" value="Genomic_DNA"/>
</dbReference>
<keyword evidence="4 10" id="KW-1003">Cell membrane</keyword>
<keyword evidence="8 10" id="KW-0811">Translocation</keyword>
<evidence type="ECO:0000256" key="5">
    <source>
        <dbReference type="ARBA" id="ARBA00022692"/>
    </source>
</evidence>
<dbReference type="InterPro" id="IPR004692">
    <property type="entry name" value="SecG"/>
</dbReference>
<dbReference type="AlphaFoldDB" id="A0A7I8D511"/>
<reference evidence="12" key="1">
    <citation type="submission" date="2020-07" db="EMBL/GenBank/DDBJ databases">
        <title>Complete genome sequencing of Clostridia bacterium strain 12CBH8.</title>
        <authorList>
            <person name="Sakamoto M."/>
            <person name="Murakami T."/>
            <person name="Mori H."/>
        </authorList>
    </citation>
    <scope>NUCLEOTIDE SEQUENCE [LARGE SCALE GENOMIC DNA]</scope>
    <source>
        <strain evidence="12">12CBH8</strain>
    </source>
</reference>
<feature type="transmembrane region" description="Helical" evidence="10">
    <location>
        <begin position="6"/>
        <end position="25"/>
    </location>
</feature>
<evidence type="ECO:0000313" key="11">
    <source>
        <dbReference type="EMBL" id="BCI60872.1"/>
    </source>
</evidence>
<proteinExistence type="inferred from homology"/>
<dbReference type="RefSeq" id="WP_090264159.1">
    <property type="nucleotide sequence ID" value="NZ_AP023321.1"/>
</dbReference>
<dbReference type="Pfam" id="PF03840">
    <property type="entry name" value="SecG"/>
    <property type="match status" value="1"/>
</dbReference>
<dbReference type="PANTHER" id="PTHR34182">
    <property type="entry name" value="PROTEIN-EXPORT MEMBRANE PROTEIN SECG"/>
    <property type="match status" value="1"/>
</dbReference>
<evidence type="ECO:0000256" key="1">
    <source>
        <dbReference type="ARBA" id="ARBA00004651"/>
    </source>
</evidence>
<keyword evidence="6 10" id="KW-0653">Protein transport</keyword>
<evidence type="ECO:0000256" key="2">
    <source>
        <dbReference type="ARBA" id="ARBA00008445"/>
    </source>
</evidence>
<accession>A0A7I8D511</accession>
<dbReference type="NCBIfam" id="TIGR00810">
    <property type="entry name" value="secG"/>
    <property type="match status" value="1"/>
</dbReference>
<evidence type="ECO:0000256" key="10">
    <source>
        <dbReference type="RuleBase" id="RU365087"/>
    </source>
</evidence>
<evidence type="ECO:0000313" key="12">
    <source>
        <dbReference type="Proteomes" id="UP000593890"/>
    </source>
</evidence>
<comment type="function">
    <text evidence="10">Involved in protein export. Participates in an early event of protein translocation.</text>
</comment>
<dbReference type="KEGG" id="sman:C12CBH8_15110"/>
<evidence type="ECO:0000256" key="4">
    <source>
        <dbReference type="ARBA" id="ARBA00022475"/>
    </source>
</evidence>
<dbReference type="Proteomes" id="UP000593890">
    <property type="component" value="Chromosome"/>
</dbReference>
<dbReference type="GO" id="GO:0009306">
    <property type="term" value="P:protein secretion"/>
    <property type="evidence" value="ECO:0007669"/>
    <property type="project" value="UniProtKB-UniRule"/>
</dbReference>
<evidence type="ECO:0000256" key="3">
    <source>
        <dbReference type="ARBA" id="ARBA00022448"/>
    </source>
</evidence>
<dbReference type="GO" id="GO:0005886">
    <property type="term" value="C:plasma membrane"/>
    <property type="evidence" value="ECO:0007669"/>
    <property type="project" value="UniProtKB-SubCell"/>
</dbReference>
<keyword evidence="5 10" id="KW-0812">Transmembrane</keyword>
<comment type="similarity">
    <text evidence="2 10">Belongs to the SecG family.</text>
</comment>
<dbReference type="PRINTS" id="PR01651">
    <property type="entry name" value="SECGEXPORT"/>
</dbReference>
<dbReference type="GO" id="GO:0065002">
    <property type="term" value="P:intracellular protein transmembrane transport"/>
    <property type="evidence" value="ECO:0007669"/>
    <property type="project" value="TreeGrafter"/>
</dbReference>